<dbReference type="NCBIfam" id="TIGR03359">
    <property type="entry name" value="VI_chp_6"/>
    <property type="match status" value="1"/>
</dbReference>
<dbReference type="PIRSF" id="PIRSF028304">
    <property type="entry name" value="UCP028304"/>
    <property type="match status" value="1"/>
</dbReference>
<keyword evidence="2" id="KW-1185">Reference proteome</keyword>
<dbReference type="Pfam" id="PF05947">
    <property type="entry name" value="T6SS_TssF"/>
    <property type="match status" value="1"/>
</dbReference>
<gene>
    <name evidence="1" type="ORF">PDMSB3_2890</name>
</gene>
<name>A0A5Q4ZMW9_9BURK</name>
<protein>
    <submittedName>
        <fullName evidence="1">Type VI secretion protein, VC_A0110 family</fullName>
    </submittedName>
</protein>
<dbReference type="AlphaFoldDB" id="A0A5Q4ZMW9"/>
<dbReference type="PANTHER" id="PTHR35370">
    <property type="entry name" value="CYTOPLASMIC PROTEIN-RELATED-RELATED"/>
    <property type="match status" value="1"/>
</dbReference>
<evidence type="ECO:0000313" key="2">
    <source>
        <dbReference type="Proteomes" id="UP000325811"/>
    </source>
</evidence>
<dbReference type="RefSeq" id="WP_007181262.1">
    <property type="nucleotide sequence ID" value="NZ_LR699553.1"/>
</dbReference>
<dbReference type="EMBL" id="LR699553">
    <property type="protein sequence ID" value="VVD29346.1"/>
    <property type="molecule type" value="Genomic_DNA"/>
</dbReference>
<proteinExistence type="predicted"/>
<accession>A0A5Q4ZMW9</accession>
<organism evidence="1 2">
    <name type="scientific">Paraburkholderia dioscoreae</name>
    <dbReference type="NCBI Taxonomy" id="2604047"/>
    <lineage>
        <taxon>Bacteria</taxon>
        <taxon>Pseudomonadati</taxon>
        <taxon>Pseudomonadota</taxon>
        <taxon>Betaproteobacteria</taxon>
        <taxon>Burkholderiales</taxon>
        <taxon>Burkholderiaceae</taxon>
        <taxon>Paraburkholderia</taxon>
    </lineage>
</organism>
<evidence type="ECO:0000313" key="1">
    <source>
        <dbReference type="EMBL" id="VVD29346.1"/>
    </source>
</evidence>
<reference evidence="1 2" key="1">
    <citation type="submission" date="2019-08" db="EMBL/GenBank/DDBJ databases">
        <authorList>
            <person name="Herpell B J."/>
        </authorList>
    </citation>
    <scope>NUCLEOTIDE SEQUENCE [LARGE SCALE GENOMIC DNA]</scope>
    <source>
        <strain evidence="2">Msb3</strain>
    </source>
</reference>
<dbReference type="InterPro" id="IPR010272">
    <property type="entry name" value="T6SS_TssF"/>
</dbReference>
<sequence>MDPRLLGYYNAELLFMHELAQEFAKAHPKVAKRLGMQAGEVGDPFVERLLQSSAFTTARMQMRLDQAFAEFTQPLLQTVYPNYVSQIPSMAVARMFPLVRGKQSANGTTVPRGTAFFSRVPDGELTACEFRSSQDVTLYPLEIAQARLTGIPPDIPELGRYITPEVQIQGALRLLLRTINGAPISSLAGLERLPVCLAGNEAAASHLFELIHAAGVATVMGVPGELATGTLHVVTADAVVHDALEPEQSLLPAVPRKFHGHNLMQEYFACPARFWFFTLTGLGKGLSAIGGNEAEVIVLLDRSVDGLAQTVDASHFALFCTPVINLFPRRTEWLELDAQATGHRLVPVAKFPRDYDVHSVSRAWGQVSEDSEALRLQPLHAHYLDDENHGGHRFTIRRELSRPLDETRHYGTRRAFTETRAFLSLVDENGLPSTEGIRNISLEALLTNRDLPCVLPCNGVNDLSVASSIPQRSIGLLRAPTMPRPPLACGDHAWQLIGQLSFTYAAFDSRPDHPCAGDGLRKLLALYLGSESPGLRRQVAGLVGATATPVNRRRALDGHLTFGRGIECELTFDETEFDGMSPYTLGLVLERYVARHVSPRSFTTTVLRSKQRGRIGHWPPRSGTRDAA</sequence>
<dbReference type="Proteomes" id="UP000325811">
    <property type="component" value="Chromosome I"/>
</dbReference>
<dbReference type="KEGG" id="pdio:PDMSB3_2890"/>
<dbReference type="PANTHER" id="PTHR35370:SF1">
    <property type="entry name" value="TYPE VI SECRETION SYSTEM COMPONENT TSSF1"/>
    <property type="match status" value="1"/>
</dbReference>